<proteinExistence type="predicted"/>
<evidence type="ECO:0000313" key="2">
    <source>
        <dbReference type="EMBL" id="VEL22145.1"/>
    </source>
</evidence>
<protein>
    <submittedName>
        <fullName evidence="2">Uncharacterized protein</fullName>
    </submittedName>
</protein>
<name>A0A448WWW2_9PLAT</name>
<keyword evidence="3" id="KW-1185">Reference proteome</keyword>
<organism evidence="2 3">
    <name type="scientific">Protopolystoma xenopodis</name>
    <dbReference type="NCBI Taxonomy" id="117903"/>
    <lineage>
        <taxon>Eukaryota</taxon>
        <taxon>Metazoa</taxon>
        <taxon>Spiralia</taxon>
        <taxon>Lophotrochozoa</taxon>
        <taxon>Platyhelminthes</taxon>
        <taxon>Monogenea</taxon>
        <taxon>Polyopisthocotylea</taxon>
        <taxon>Polystomatidea</taxon>
        <taxon>Polystomatidae</taxon>
        <taxon>Protopolystoma</taxon>
    </lineage>
</organism>
<feature type="region of interest" description="Disordered" evidence="1">
    <location>
        <begin position="46"/>
        <end position="67"/>
    </location>
</feature>
<evidence type="ECO:0000256" key="1">
    <source>
        <dbReference type="SAM" id="MobiDB-lite"/>
    </source>
</evidence>
<dbReference type="EMBL" id="CAAALY010054902">
    <property type="protein sequence ID" value="VEL22145.1"/>
    <property type="molecule type" value="Genomic_DNA"/>
</dbReference>
<reference evidence="2" key="1">
    <citation type="submission" date="2018-11" db="EMBL/GenBank/DDBJ databases">
        <authorList>
            <consortium name="Pathogen Informatics"/>
        </authorList>
    </citation>
    <scope>NUCLEOTIDE SEQUENCE</scope>
</reference>
<evidence type="ECO:0000313" key="3">
    <source>
        <dbReference type="Proteomes" id="UP000784294"/>
    </source>
</evidence>
<accession>A0A448WWW2</accession>
<dbReference type="AlphaFoldDB" id="A0A448WWW2"/>
<gene>
    <name evidence="2" type="ORF">PXEA_LOCUS15585</name>
</gene>
<dbReference type="Proteomes" id="UP000784294">
    <property type="component" value="Unassembled WGS sequence"/>
</dbReference>
<sequence length="243" mass="27050">MVILIDIQMMTRQFGPKRKPEWEENVQKLNSAFKRILSEKWAINAPCRGSHQGTSRPGNGLGSMKSVAHEPHPRAMVSAQHPLILTSLNGIQKGLIQNLNPSGTGNTLQIPEFGRSSATLPSDRIDMTNRPVEDGLVNRYIPPLYTYKHAYTIANNAIGQECGILPGRYQRSDEVVDQHRQLASAYACPVRTRTWLVLSQVLSLAMPAKSQGMLSFKDPWIEDVMTTITAKEEDTAKPKFTPS</sequence>
<comment type="caution">
    <text evidence="2">The sequence shown here is derived from an EMBL/GenBank/DDBJ whole genome shotgun (WGS) entry which is preliminary data.</text>
</comment>